<feature type="region of interest" description="Disordered" evidence="1">
    <location>
        <begin position="294"/>
        <end position="314"/>
    </location>
</feature>
<dbReference type="PANTHER" id="PTHR31973">
    <property type="entry name" value="POLYPROTEIN, PUTATIVE-RELATED"/>
    <property type="match status" value="1"/>
</dbReference>
<accession>A0A3Q7FI14</accession>
<dbReference type="PANTHER" id="PTHR31973:SF189">
    <property type="entry name" value="TRANSPOSASE, MUDR, PLANT, MULE TRANSPOSASE DOMAIN PROTEIN-RELATED"/>
    <property type="match status" value="1"/>
</dbReference>
<feature type="compositionally biased region" description="Basic and acidic residues" evidence="1">
    <location>
        <begin position="262"/>
        <end position="278"/>
    </location>
</feature>
<sequence length="314" mass="36151">MKMVKRLVLEKLVGSYVDDFNKLEGYAQELRDNNLGTDVIINISKEALLEHGQRKFLRMYIGIQALKSGWRAGLRPFIGLDDTFLRGKFKGILLGLIGAVSALLPKAQHRWCAKHIEANWSKSWSGVQMKKMFWWSAWSTYGEKFEDQLKSMGSVSKKAIEGLLWYPPQHWCRPFFDTVCKNYSCDNNFTESFNKWILEARAKPIIKMLEDIRIKVMKMLKKLEEEGKKWTEEYSPYSMDFHQSSEEFNEAAGPSKSKRKNVSKDKVDALPKRSKNDGKEKVVAPLIAIVDQDEVEDGIESEDEDTVLAPRVIS</sequence>
<evidence type="ECO:0000313" key="2">
    <source>
        <dbReference type="EnsemblPlants" id="Solyc03g059123.1.1"/>
    </source>
</evidence>
<dbReference type="STRING" id="4081.A0A3Q7FI14"/>
<proteinExistence type="predicted"/>
<dbReference type="InParanoid" id="A0A3Q7FI14"/>
<evidence type="ECO:0000256" key="1">
    <source>
        <dbReference type="SAM" id="MobiDB-lite"/>
    </source>
</evidence>
<name>A0A3Q7FI14_SOLLC</name>
<protein>
    <submittedName>
        <fullName evidence="2">Uncharacterized protein</fullName>
    </submittedName>
</protein>
<reference evidence="2" key="1">
    <citation type="journal article" date="2012" name="Nature">
        <title>The tomato genome sequence provides insights into fleshy fruit evolution.</title>
        <authorList>
            <consortium name="Tomato Genome Consortium"/>
        </authorList>
    </citation>
    <scope>NUCLEOTIDE SEQUENCE [LARGE SCALE GENOMIC DNA]</scope>
    <source>
        <strain evidence="2">cv. Heinz 1706</strain>
    </source>
</reference>
<feature type="region of interest" description="Disordered" evidence="1">
    <location>
        <begin position="245"/>
        <end position="278"/>
    </location>
</feature>
<organism evidence="2">
    <name type="scientific">Solanum lycopersicum</name>
    <name type="common">Tomato</name>
    <name type="synonym">Lycopersicon esculentum</name>
    <dbReference type="NCBI Taxonomy" id="4081"/>
    <lineage>
        <taxon>Eukaryota</taxon>
        <taxon>Viridiplantae</taxon>
        <taxon>Streptophyta</taxon>
        <taxon>Embryophyta</taxon>
        <taxon>Tracheophyta</taxon>
        <taxon>Spermatophyta</taxon>
        <taxon>Magnoliopsida</taxon>
        <taxon>eudicotyledons</taxon>
        <taxon>Gunneridae</taxon>
        <taxon>Pentapetalae</taxon>
        <taxon>asterids</taxon>
        <taxon>lamiids</taxon>
        <taxon>Solanales</taxon>
        <taxon>Solanaceae</taxon>
        <taxon>Solanoideae</taxon>
        <taxon>Solaneae</taxon>
        <taxon>Solanum</taxon>
        <taxon>Solanum subgen. Lycopersicon</taxon>
    </lineage>
</organism>
<dbReference type="Proteomes" id="UP000004994">
    <property type="component" value="Chromosome 3"/>
</dbReference>
<feature type="compositionally biased region" description="Acidic residues" evidence="1">
    <location>
        <begin position="294"/>
        <end position="306"/>
    </location>
</feature>
<dbReference type="AlphaFoldDB" id="A0A3Q7FI14"/>
<dbReference type="EnsemblPlants" id="Solyc03g059123.1.1">
    <property type="protein sequence ID" value="Solyc03g059123.1.1"/>
    <property type="gene ID" value="Solyc03g059123.1"/>
</dbReference>
<dbReference type="Gramene" id="Solyc03g059123.1.1">
    <property type="protein sequence ID" value="Solyc03g059123.1.1"/>
    <property type="gene ID" value="Solyc03g059123.1"/>
</dbReference>
<reference evidence="2" key="2">
    <citation type="submission" date="2019-01" db="UniProtKB">
        <authorList>
            <consortium name="EnsemblPlants"/>
        </authorList>
    </citation>
    <scope>IDENTIFICATION</scope>
    <source>
        <strain evidence="2">cv. Heinz 1706</strain>
    </source>
</reference>
<keyword evidence="3" id="KW-1185">Reference proteome</keyword>
<evidence type="ECO:0000313" key="3">
    <source>
        <dbReference type="Proteomes" id="UP000004994"/>
    </source>
</evidence>